<gene>
    <name evidence="2" type="ORF">PG994_008839</name>
</gene>
<protein>
    <recommendedName>
        <fullName evidence="4">Histone H2B</fullName>
    </recommendedName>
</protein>
<dbReference type="RefSeq" id="XP_066713837.1">
    <property type="nucleotide sequence ID" value="XM_066860248.1"/>
</dbReference>
<dbReference type="Proteomes" id="UP001480595">
    <property type="component" value="Unassembled WGS sequence"/>
</dbReference>
<evidence type="ECO:0000313" key="2">
    <source>
        <dbReference type="EMBL" id="KAK8058391.1"/>
    </source>
</evidence>
<evidence type="ECO:0008006" key="4">
    <source>
        <dbReference type="Google" id="ProtNLM"/>
    </source>
</evidence>
<dbReference type="EMBL" id="JAQQWL010000009">
    <property type="protein sequence ID" value="KAK8058391.1"/>
    <property type="molecule type" value="Genomic_DNA"/>
</dbReference>
<evidence type="ECO:0000256" key="1">
    <source>
        <dbReference type="SAM" id="MobiDB-lite"/>
    </source>
</evidence>
<keyword evidence="3" id="KW-1185">Reference proteome</keyword>
<feature type="compositionally biased region" description="Low complexity" evidence="1">
    <location>
        <begin position="1"/>
        <end position="11"/>
    </location>
</feature>
<feature type="region of interest" description="Disordered" evidence="1">
    <location>
        <begin position="1"/>
        <end position="49"/>
    </location>
</feature>
<comment type="caution">
    <text evidence="2">The sequence shown here is derived from an EMBL/GenBank/DDBJ whole genome shotgun (WGS) entry which is preliminary data.</text>
</comment>
<accession>A0ABR1UHL6</accession>
<sequence>MASSASSTSPKPAKKIKTKGKSKSKPKHGSTTSHCLRAYLQQPPSKENRLMTKSDAGTAMADAPNAVSRASEANMSMYIEKIMVPFKR</sequence>
<proteinExistence type="predicted"/>
<reference evidence="2 3" key="1">
    <citation type="submission" date="2023-01" db="EMBL/GenBank/DDBJ databases">
        <title>Analysis of 21 Apiospora genomes using comparative genomics revels a genus with tremendous synthesis potential of carbohydrate active enzymes and secondary metabolites.</title>
        <authorList>
            <person name="Sorensen T."/>
        </authorList>
    </citation>
    <scope>NUCLEOTIDE SEQUENCE [LARGE SCALE GENOMIC DNA]</scope>
    <source>
        <strain evidence="2 3">CBS 135458</strain>
    </source>
</reference>
<name>A0ABR1UHL6_9PEZI</name>
<organism evidence="2 3">
    <name type="scientific">Apiospora phragmitis</name>
    <dbReference type="NCBI Taxonomy" id="2905665"/>
    <lineage>
        <taxon>Eukaryota</taxon>
        <taxon>Fungi</taxon>
        <taxon>Dikarya</taxon>
        <taxon>Ascomycota</taxon>
        <taxon>Pezizomycotina</taxon>
        <taxon>Sordariomycetes</taxon>
        <taxon>Xylariomycetidae</taxon>
        <taxon>Amphisphaeriales</taxon>
        <taxon>Apiosporaceae</taxon>
        <taxon>Apiospora</taxon>
    </lineage>
</organism>
<feature type="compositionally biased region" description="Basic residues" evidence="1">
    <location>
        <begin position="12"/>
        <end position="28"/>
    </location>
</feature>
<evidence type="ECO:0000313" key="3">
    <source>
        <dbReference type="Proteomes" id="UP001480595"/>
    </source>
</evidence>
<dbReference type="GeneID" id="92093311"/>